<evidence type="ECO:0000313" key="3">
    <source>
        <dbReference type="EMBL" id="MBE4752241.1"/>
    </source>
</evidence>
<dbReference type="InterPro" id="IPR032871">
    <property type="entry name" value="AHH_dom_containing"/>
</dbReference>
<reference evidence="3 4" key="1">
    <citation type="submission" date="2020-02" db="EMBL/GenBank/DDBJ databases">
        <authorList>
            <person name="Babadi Z.K."/>
            <person name="Risdian C."/>
            <person name="Ebrahimipour G.H."/>
            <person name="Wink J."/>
        </authorList>
    </citation>
    <scope>NUCLEOTIDE SEQUENCE [LARGE SCALE GENOMIC DNA]</scope>
    <source>
        <strain evidence="3 4">ZKHCc1 1396</strain>
    </source>
</reference>
<keyword evidence="1" id="KW-1133">Transmembrane helix</keyword>
<comment type="caution">
    <text evidence="3">The sequence shown here is derived from an EMBL/GenBank/DDBJ whole genome shotgun (WGS) entry which is preliminary data.</text>
</comment>
<dbReference type="Pfam" id="PF14412">
    <property type="entry name" value="AHH"/>
    <property type="match status" value="1"/>
</dbReference>
<evidence type="ECO:0000313" key="4">
    <source>
        <dbReference type="Proteomes" id="UP001516472"/>
    </source>
</evidence>
<sequence length="417" mass="44470">MRFRAVVALLLLGCMGCATTRTVTLDTGRGDPPIVYRPSQTRPVEVARAAFEEGVTRLVLGMRLDVALREAEATERRSLLASSRGVVDGARGRTGEPKRLMPDGFTLGLMERRGMALSFALDTVWEGVEVALQDVTDPDALRAMVVSLIGTSLVMLVAPEPVTKFVALALTACLIAYLGTGPVWHLGQAFLLLMEETAEATSTEQLKDVGHRFGKVLGDNGARVLILVAMAALGGRSGMAVQGPRMPGFTQAALKAQVEGGFQLSGALAGEVHSISLSAAGVLDIALAPTAVAAVAMGPGGGIQGDPDGEVHHICTDKNEVSASSGGPWTRIFEDFFRRAGLKLSDTVNQVRIRGHKGPHPREYHQEVYRRLQLATQGCRGVESCRRALTDELMRIATDLTTDGTLLRKLVTRNPEG</sequence>
<dbReference type="Proteomes" id="UP001516472">
    <property type="component" value="Unassembled WGS sequence"/>
</dbReference>
<feature type="transmembrane region" description="Helical" evidence="1">
    <location>
        <begin position="140"/>
        <end position="158"/>
    </location>
</feature>
<evidence type="ECO:0000256" key="1">
    <source>
        <dbReference type="SAM" id="Phobius"/>
    </source>
</evidence>
<keyword evidence="1" id="KW-0812">Transmembrane</keyword>
<feature type="transmembrane region" description="Helical" evidence="1">
    <location>
        <begin position="165"/>
        <end position="184"/>
    </location>
</feature>
<organism evidence="3 4">
    <name type="scientific">Corallococcus soli</name>
    <dbReference type="NCBI Taxonomy" id="2710757"/>
    <lineage>
        <taxon>Bacteria</taxon>
        <taxon>Pseudomonadati</taxon>
        <taxon>Myxococcota</taxon>
        <taxon>Myxococcia</taxon>
        <taxon>Myxococcales</taxon>
        <taxon>Cystobacterineae</taxon>
        <taxon>Myxococcaceae</taxon>
        <taxon>Corallococcus</taxon>
    </lineage>
</organism>
<keyword evidence="1" id="KW-0472">Membrane</keyword>
<gene>
    <name evidence="3" type="ORF">G4177_29160</name>
</gene>
<evidence type="ECO:0000256" key="2">
    <source>
        <dbReference type="SAM" id="SignalP"/>
    </source>
</evidence>
<keyword evidence="2" id="KW-0732">Signal</keyword>
<dbReference type="RefSeq" id="WP_193429428.1">
    <property type="nucleotide sequence ID" value="NZ_CBCSIP010000377.1"/>
</dbReference>
<feature type="signal peptide" evidence="2">
    <location>
        <begin position="1"/>
        <end position="20"/>
    </location>
</feature>
<name>A0ABR9PWF4_9BACT</name>
<accession>A0ABR9PWF4</accession>
<protein>
    <recommendedName>
        <fullName evidence="5">Lipoprotein</fullName>
    </recommendedName>
</protein>
<proteinExistence type="predicted"/>
<keyword evidence="4" id="KW-1185">Reference proteome</keyword>
<dbReference type="EMBL" id="JAAIYO010000011">
    <property type="protein sequence ID" value="MBE4752241.1"/>
    <property type="molecule type" value="Genomic_DNA"/>
</dbReference>
<evidence type="ECO:0008006" key="5">
    <source>
        <dbReference type="Google" id="ProtNLM"/>
    </source>
</evidence>
<feature type="chain" id="PRO_5045086562" description="Lipoprotein" evidence="2">
    <location>
        <begin position="21"/>
        <end position="417"/>
    </location>
</feature>